<dbReference type="PROSITE" id="PS50084">
    <property type="entry name" value="KH_TYPE_1"/>
    <property type="match status" value="1"/>
</dbReference>
<sequence>EFLLESSLVGRLIGKGGSNLQAIETAHGVRLSLRNSPDEGYTTVSISGDDRAAVEKVRELTEVVKETMAVEPPMIGWARGRDGSSLRGIKSTAGLQDCLVD</sequence>
<reference evidence="3" key="1">
    <citation type="submission" date="2021-02" db="EMBL/GenBank/DDBJ databases">
        <authorList>
            <person name="Dougan E. K."/>
            <person name="Rhodes N."/>
            <person name="Thang M."/>
            <person name="Chan C."/>
        </authorList>
    </citation>
    <scope>NUCLEOTIDE SEQUENCE</scope>
</reference>
<keyword evidence="1" id="KW-0694">RNA-binding</keyword>
<accession>A0A813IPB1</accession>
<dbReference type="InterPro" id="IPR004088">
    <property type="entry name" value="KH_dom_type_1"/>
</dbReference>
<dbReference type="GO" id="GO:0003723">
    <property type="term" value="F:RNA binding"/>
    <property type="evidence" value="ECO:0007669"/>
    <property type="project" value="UniProtKB-UniRule"/>
</dbReference>
<dbReference type="EMBL" id="CAJNNW010011707">
    <property type="protein sequence ID" value="CAE8653476.1"/>
    <property type="molecule type" value="Genomic_DNA"/>
</dbReference>
<evidence type="ECO:0000313" key="4">
    <source>
        <dbReference type="Proteomes" id="UP000626109"/>
    </source>
</evidence>
<dbReference type="InterPro" id="IPR004087">
    <property type="entry name" value="KH_dom"/>
</dbReference>
<dbReference type="SUPFAM" id="SSF54791">
    <property type="entry name" value="Eukaryotic type KH-domain (KH-domain type I)"/>
    <property type="match status" value="1"/>
</dbReference>
<dbReference type="Pfam" id="PF00013">
    <property type="entry name" value="KH_1"/>
    <property type="match status" value="1"/>
</dbReference>
<comment type="caution">
    <text evidence="3">The sequence shown here is derived from an EMBL/GenBank/DDBJ whole genome shotgun (WGS) entry which is preliminary data.</text>
</comment>
<feature type="non-terminal residue" evidence="3">
    <location>
        <position position="101"/>
    </location>
</feature>
<dbReference type="SMART" id="SM00322">
    <property type="entry name" value="KH"/>
    <property type="match status" value="1"/>
</dbReference>
<feature type="domain" description="K Homology" evidence="2">
    <location>
        <begin position="1"/>
        <end position="65"/>
    </location>
</feature>
<organism evidence="3 4">
    <name type="scientific">Polarella glacialis</name>
    <name type="common">Dinoflagellate</name>
    <dbReference type="NCBI Taxonomy" id="89957"/>
    <lineage>
        <taxon>Eukaryota</taxon>
        <taxon>Sar</taxon>
        <taxon>Alveolata</taxon>
        <taxon>Dinophyceae</taxon>
        <taxon>Suessiales</taxon>
        <taxon>Suessiaceae</taxon>
        <taxon>Polarella</taxon>
    </lineage>
</organism>
<gene>
    <name evidence="3" type="ORF">PGLA2088_LOCUS10442</name>
</gene>
<proteinExistence type="predicted"/>
<evidence type="ECO:0000256" key="1">
    <source>
        <dbReference type="PROSITE-ProRule" id="PRU00117"/>
    </source>
</evidence>
<name>A0A813IPB1_POLGL</name>
<protein>
    <recommendedName>
        <fullName evidence="2">K Homology domain-containing protein</fullName>
    </recommendedName>
</protein>
<feature type="non-terminal residue" evidence="3">
    <location>
        <position position="1"/>
    </location>
</feature>
<dbReference type="Gene3D" id="3.30.1370.10">
    <property type="entry name" value="K Homology domain, type 1"/>
    <property type="match status" value="1"/>
</dbReference>
<dbReference type="Proteomes" id="UP000626109">
    <property type="component" value="Unassembled WGS sequence"/>
</dbReference>
<evidence type="ECO:0000259" key="2">
    <source>
        <dbReference type="SMART" id="SM00322"/>
    </source>
</evidence>
<evidence type="ECO:0000313" key="3">
    <source>
        <dbReference type="EMBL" id="CAE8653476.1"/>
    </source>
</evidence>
<dbReference type="AlphaFoldDB" id="A0A813IPB1"/>
<dbReference type="InterPro" id="IPR036612">
    <property type="entry name" value="KH_dom_type_1_sf"/>
</dbReference>